<accession>A0ABQ5GPM5</accession>
<reference evidence="1" key="1">
    <citation type="journal article" date="2022" name="Int. J. Mol. Sci.">
        <title>Draft Genome of Tanacetum Coccineum: Genomic Comparison of Closely Related Tanacetum-Family Plants.</title>
        <authorList>
            <person name="Yamashiro T."/>
            <person name="Shiraishi A."/>
            <person name="Nakayama K."/>
            <person name="Satake H."/>
        </authorList>
    </citation>
    <scope>NUCLEOTIDE SEQUENCE</scope>
</reference>
<evidence type="ECO:0000313" key="1">
    <source>
        <dbReference type="EMBL" id="GJT77463.1"/>
    </source>
</evidence>
<reference evidence="1" key="2">
    <citation type="submission" date="2022-01" db="EMBL/GenBank/DDBJ databases">
        <authorList>
            <person name="Yamashiro T."/>
            <person name="Shiraishi A."/>
            <person name="Satake H."/>
            <person name="Nakayama K."/>
        </authorList>
    </citation>
    <scope>NUCLEOTIDE SEQUENCE</scope>
</reference>
<organism evidence="1 2">
    <name type="scientific">Tanacetum coccineum</name>
    <dbReference type="NCBI Taxonomy" id="301880"/>
    <lineage>
        <taxon>Eukaryota</taxon>
        <taxon>Viridiplantae</taxon>
        <taxon>Streptophyta</taxon>
        <taxon>Embryophyta</taxon>
        <taxon>Tracheophyta</taxon>
        <taxon>Spermatophyta</taxon>
        <taxon>Magnoliopsida</taxon>
        <taxon>eudicotyledons</taxon>
        <taxon>Gunneridae</taxon>
        <taxon>Pentapetalae</taxon>
        <taxon>asterids</taxon>
        <taxon>campanulids</taxon>
        <taxon>Asterales</taxon>
        <taxon>Asteraceae</taxon>
        <taxon>Asteroideae</taxon>
        <taxon>Anthemideae</taxon>
        <taxon>Anthemidinae</taxon>
        <taxon>Tanacetum</taxon>
    </lineage>
</organism>
<dbReference type="Proteomes" id="UP001151760">
    <property type="component" value="Unassembled WGS sequence"/>
</dbReference>
<keyword evidence="2" id="KW-1185">Reference proteome</keyword>
<sequence length="121" mass="14006">MVLLTTYQRNGCALTKDFNDDPDDEEDLRSSQECMDDLAEEFRDRALLANSKRFFIKNPPRFSASKTQETQVKNKRLVAESYDLDEEEVSLYDEEMVEHKVLMALADDEKVYVGKEDTING</sequence>
<evidence type="ECO:0000313" key="2">
    <source>
        <dbReference type="Proteomes" id="UP001151760"/>
    </source>
</evidence>
<comment type="caution">
    <text evidence="1">The sequence shown here is derived from an EMBL/GenBank/DDBJ whole genome shotgun (WGS) entry which is preliminary data.</text>
</comment>
<protein>
    <submittedName>
        <fullName evidence="1">Uncharacterized protein</fullName>
    </submittedName>
</protein>
<gene>
    <name evidence="1" type="ORF">Tco_1044188</name>
</gene>
<name>A0ABQ5GPM5_9ASTR</name>
<dbReference type="EMBL" id="BQNB010018713">
    <property type="protein sequence ID" value="GJT77463.1"/>
    <property type="molecule type" value="Genomic_DNA"/>
</dbReference>
<proteinExistence type="predicted"/>